<feature type="transmembrane region" description="Helical" evidence="6">
    <location>
        <begin position="6"/>
        <end position="30"/>
    </location>
</feature>
<evidence type="ECO:0000313" key="8">
    <source>
        <dbReference type="Proteomes" id="UP001595974"/>
    </source>
</evidence>
<dbReference type="Proteomes" id="UP001595974">
    <property type="component" value="Unassembled WGS sequence"/>
</dbReference>
<feature type="transmembrane region" description="Helical" evidence="6">
    <location>
        <begin position="72"/>
        <end position="92"/>
    </location>
</feature>
<dbReference type="RefSeq" id="WP_232516439.1">
    <property type="nucleotide sequence ID" value="NZ_JBHSOG010000092.1"/>
</dbReference>
<accession>A0ABW1AVE2</accession>
<evidence type="ECO:0000256" key="6">
    <source>
        <dbReference type="SAM" id="Phobius"/>
    </source>
</evidence>
<evidence type="ECO:0000313" key="7">
    <source>
        <dbReference type="EMBL" id="MFC5771201.1"/>
    </source>
</evidence>
<feature type="transmembrane region" description="Helical" evidence="6">
    <location>
        <begin position="191"/>
        <end position="209"/>
    </location>
</feature>
<keyword evidence="8" id="KW-1185">Reference proteome</keyword>
<name>A0ABW1AVE2_9RHOO</name>
<evidence type="ECO:0000256" key="3">
    <source>
        <dbReference type="ARBA" id="ARBA00022692"/>
    </source>
</evidence>
<dbReference type="InterPro" id="IPR001123">
    <property type="entry name" value="LeuE-type"/>
</dbReference>
<evidence type="ECO:0000256" key="2">
    <source>
        <dbReference type="ARBA" id="ARBA00022475"/>
    </source>
</evidence>
<protein>
    <submittedName>
        <fullName evidence="7">LysE family translocator</fullName>
    </submittedName>
</protein>
<feature type="transmembrane region" description="Helical" evidence="6">
    <location>
        <begin position="153"/>
        <end position="179"/>
    </location>
</feature>
<organism evidence="7 8">
    <name type="scientific">Thauera sinica</name>
    <dbReference type="NCBI Taxonomy" id="2665146"/>
    <lineage>
        <taxon>Bacteria</taxon>
        <taxon>Pseudomonadati</taxon>
        <taxon>Pseudomonadota</taxon>
        <taxon>Betaproteobacteria</taxon>
        <taxon>Rhodocyclales</taxon>
        <taxon>Zoogloeaceae</taxon>
        <taxon>Thauera</taxon>
    </lineage>
</organism>
<comment type="caution">
    <text evidence="7">The sequence shown here is derived from an EMBL/GenBank/DDBJ whole genome shotgun (WGS) entry which is preliminary data.</text>
</comment>
<reference evidence="8" key="1">
    <citation type="journal article" date="2019" name="Int. J. Syst. Evol. Microbiol.">
        <title>The Global Catalogue of Microorganisms (GCM) 10K type strain sequencing project: providing services to taxonomists for standard genome sequencing and annotation.</title>
        <authorList>
            <consortium name="The Broad Institute Genomics Platform"/>
            <consortium name="The Broad Institute Genome Sequencing Center for Infectious Disease"/>
            <person name="Wu L."/>
            <person name="Ma J."/>
        </authorList>
    </citation>
    <scope>NUCLEOTIDE SEQUENCE [LARGE SCALE GENOMIC DNA]</scope>
    <source>
        <strain evidence="8">SHR3</strain>
    </source>
</reference>
<feature type="transmembrane region" description="Helical" evidence="6">
    <location>
        <begin position="42"/>
        <end position="66"/>
    </location>
</feature>
<sequence>MIPLDVAVQFIVVSIALALVPGPDNLFVLLQSAIGGSRRGVAVTLGLCTGLVVHTAAVALGVAAIFQASATAFTALKILGAAYLLYLAYGAFRAGGGTPAGGGTEGAAAERSGLALYGRGVLMNLTNPKVAIFFLAFLPQFVKADAGSVTFQIAQLGMLFILSALVVFCAIACAAGSLGGWLKRSPRAIPVMNKVAGCVFVGLAARLAMAER</sequence>
<dbReference type="PANTHER" id="PTHR30086">
    <property type="entry name" value="ARGININE EXPORTER PROTEIN ARGO"/>
    <property type="match status" value="1"/>
</dbReference>
<evidence type="ECO:0000256" key="5">
    <source>
        <dbReference type="ARBA" id="ARBA00023136"/>
    </source>
</evidence>
<dbReference type="PANTHER" id="PTHR30086:SF20">
    <property type="entry name" value="ARGININE EXPORTER PROTEIN ARGO-RELATED"/>
    <property type="match status" value="1"/>
</dbReference>
<evidence type="ECO:0000256" key="4">
    <source>
        <dbReference type="ARBA" id="ARBA00022989"/>
    </source>
</evidence>
<dbReference type="Pfam" id="PF01810">
    <property type="entry name" value="LysE"/>
    <property type="match status" value="1"/>
</dbReference>
<keyword evidence="5 6" id="KW-0472">Membrane</keyword>
<keyword evidence="2" id="KW-1003">Cell membrane</keyword>
<keyword evidence="4 6" id="KW-1133">Transmembrane helix</keyword>
<gene>
    <name evidence="7" type="ORF">ACFPTN_17615</name>
</gene>
<dbReference type="EMBL" id="JBHSOG010000092">
    <property type="protein sequence ID" value="MFC5771201.1"/>
    <property type="molecule type" value="Genomic_DNA"/>
</dbReference>
<evidence type="ECO:0000256" key="1">
    <source>
        <dbReference type="ARBA" id="ARBA00004651"/>
    </source>
</evidence>
<keyword evidence="3 6" id="KW-0812">Transmembrane</keyword>
<proteinExistence type="predicted"/>
<dbReference type="PIRSF" id="PIRSF006324">
    <property type="entry name" value="LeuE"/>
    <property type="match status" value="1"/>
</dbReference>
<comment type="subcellular location">
    <subcellularLocation>
        <location evidence="1">Cell membrane</location>
        <topology evidence="1">Multi-pass membrane protein</topology>
    </subcellularLocation>
</comment>